<evidence type="ECO:0000313" key="3">
    <source>
        <dbReference type="EMBL" id="KAK4228103.1"/>
    </source>
</evidence>
<dbReference type="Proteomes" id="UP001301958">
    <property type="component" value="Unassembled WGS sequence"/>
</dbReference>
<feature type="region of interest" description="Disordered" evidence="2">
    <location>
        <begin position="1"/>
        <end position="32"/>
    </location>
</feature>
<evidence type="ECO:0000256" key="1">
    <source>
        <dbReference type="ARBA" id="ARBA00023242"/>
    </source>
</evidence>
<dbReference type="Pfam" id="PF11951">
    <property type="entry name" value="Fungal_trans_2"/>
    <property type="match status" value="1"/>
</dbReference>
<reference evidence="3" key="1">
    <citation type="journal article" date="2023" name="Mol. Phylogenet. Evol.">
        <title>Genome-scale phylogeny and comparative genomics of the fungal order Sordariales.</title>
        <authorList>
            <person name="Hensen N."/>
            <person name="Bonometti L."/>
            <person name="Westerberg I."/>
            <person name="Brannstrom I.O."/>
            <person name="Guillou S."/>
            <person name="Cros-Aarteil S."/>
            <person name="Calhoun S."/>
            <person name="Haridas S."/>
            <person name="Kuo A."/>
            <person name="Mondo S."/>
            <person name="Pangilinan J."/>
            <person name="Riley R."/>
            <person name="LaButti K."/>
            <person name="Andreopoulos B."/>
            <person name="Lipzen A."/>
            <person name="Chen C."/>
            <person name="Yan M."/>
            <person name="Daum C."/>
            <person name="Ng V."/>
            <person name="Clum A."/>
            <person name="Steindorff A."/>
            <person name="Ohm R.A."/>
            <person name="Martin F."/>
            <person name="Silar P."/>
            <person name="Natvig D.O."/>
            <person name="Lalanne C."/>
            <person name="Gautier V."/>
            <person name="Ament-Velasquez S.L."/>
            <person name="Kruys A."/>
            <person name="Hutchinson M.I."/>
            <person name="Powell A.J."/>
            <person name="Barry K."/>
            <person name="Miller A.N."/>
            <person name="Grigoriev I.V."/>
            <person name="Debuchy R."/>
            <person name="Gladieux P."/>
            <person name="Hiltunen Thoren M."/>
            <person name="Johannesson H."/>
        </authorList>
    </citation>
    <scope>NUCLEOTIDE SEQUENCE</scope>
    <source>
        <strain evidence="3">CBS 990.96</strain>
    </source>
</reference>
<evidence type="ECO:0000313" key="4">
    <source>
        <dbReference type="Proteomes" id="UP001301958"/>
    </source>
</evidence>
<dbReference type="InterPro" id="IPR021858">
    <property type="entry name" value="Fun_TF"/>
</dbReference>
<reference evidence="3" key="2">
    <citation type="submission" date="2023-05" db="EMBL/GenBank/DDBJ databases">
        <authorList>
            <consortium name="Lawrence Berkeley National Laboratory"/>
            <person name="Steindorff A."/>
            <person name="Hensen N."/>
            <person name="Bonometti L."/>
            <person name="Westerberg I."/>
            <person name="Brannstrom I.O."/>
            <person name="Guillou S."/>
            <person name="Cros-Aarteil S."/>
            <person name="Calhoun S."/>
            <person name="Haridas S."/>
            <person name="Kuo A."/>
            <person name="Mondo S."/>
            <person name="Pangilinan J."/>
            <person name="Riley R."/>
            <person name="Labutti K."/>
            <person name="Andreopoulos B."/>
            <person name="Lipzen A."/>
            <person name="Chen C."/>
            <person name="Yanf M."/>
            <person name="Daum C."/>
            <person name="Ng V."/>
            <person name="Clum A."/>
            <person name="Ohm R."/>
            <person name="Martin F."/>
            <person name="Silar P."/>
            <person name="Natvig D."/>
            <person name="Lalanne C."/>
            <person name="Gautier V."/>
            <person name="Ament-Velasquez S.L."/>
            <person name="Kruys A."/>
            <person name="Hutchinson M.I."/>
            <person name="Powell A.J."/>
            <person name="Barry K."/>
            <person name="Miller A.N."/>
            <person name="Grigoriev I.V."/>
            <person name="Debuchy R."/>
            <person name="Gladieux P."/>
            <person name="Thoren M.H."/>
            <person name="Johannesson H."/>
        </authorList>
    </citation>
    <scope>NUCLEOTIDE SEQUENCE</scope>
    <source>
        <strain evidence="3">CBS 990.96</strain>
    </source>
</reference>
<sequence>MDLHPTLSATSSTRSKTRKSASKSSKTQDNPFIIITTPSTKIDAVARKQIRSHVMLGKNRKRDDPKRNVTLGSWINDSQIFSPTATPISIPNRVGTDFSHIPLAEILDPYRAKLVSTWFTTLKTSMYPVETIVQPPMDQWLDYLAHDRAYLACVLFAAQAFLDWARDRKIGKLSLQHLNSAMHNLRQTLAESSQTPTDSTLAVVVTLSMMSDVMQDYDAAKKHVEGLYQLIQMRGGIRTLQYNPQLQVKVLRADLGHAISTGSKPLFFSEGFSWDPYLANHNKTPKSTSPAAKRTILSILSASNEVPDQRLINIYLDLQEFTLATNIAYQTASKIAFEPFLETLVSAQYRLLALLNEHSESETTMTMMLILGMLTFTTTTFLQVRNLPMRYMDLTRRLRKLLSTISQRDQKEDDAVTKYKLWLVFIAAISIVTDPEDESLFISAATPLLVKLGMVDASWNNVRGALREFLWVDWLQSAFGRSFHARVMGYGKLL</sequence>
<protein>
    <recommendedName>
        <fullName evidence="5">Tachykinin family protein</fullName>
    </recommendedName>
</protein>
<dbReference type="PANTHER" id="PTHR37540">
    <property type="entry name" value="TRANSCRIPTION FACTOR (ACR-2), PUTATIVE-RELATED-RELATED"/>
    <property type="match status" value="1"/>
</dbReference>
<dbReference type="AlphaFoldDB" id="A0AAN7BR98"/>
<evidence type="ECO:0008006" key="5">
    <source>
        <dbReference type="Google" id="ProtNLM"/>
    </source>
</evidence>
<keyword evidence="4" id="KW-1185">Reference proteome</keyword>
<keyword evidence="1" id="KW-0539">Nucleus</keyword>
<proteinExistence type="predicted"/>
<name>A0AAN7BR98_9PEZI</name>
<evidence type="ECO:0000256" key="2">
    <source>
        <dbReference type="SAM" id="MobiDB-lite"/>
    </source>
</evidence>
<dbReference type="EMBL" id="MU865323">
    <property type="protein sequence ID" value="KAK4228103.1"/>
    <property type="molecule type" value="Genomic_DNA"/>
</dbReference>
<accession>A0AAN7BR98</accession>
<gene>
    <name evidence="3" type="ORF">QBC38DRAFT_476161</name>
</gene>
<comment type="caution">
    <text evidence="3">The sequence shown here is derived from an EMBL/GenBank/DDBJ whole genome shotgun (WGS) entry which is preliminary data.</text>
</comment>
<organism evidence="3 4">
    <name type="scientific">Podospora fimiseda</name>
    <dbReference type="NCBI Taxonomy" id="252190"/>
    <lineage>
        <taxon>Eukaryota</taxon>
        <taxon>Fungi</taxon>
        <taxon>Dikarya</taxon>
        <taxon>Ascomycota</taxon>
        <taxon>Pezizomycotina</taxon>
        <taxon>Sordariomycetes</taxon>
        <taxon>Sordariomycetidae</taxon>
        <taxon>Sordariales</taxon>
        <taxon>Podosporaceae</taxon>
        <taxon>Podospora</taxon>
    </lineage>
</organism>